<keyword evidence="1" id="KW-1133">Transmembrane helix</keyword>
<dbReference type="EMBL" id="MU004370">
    <property type="protein sequence ID" value="KAF2654042.1"/>
    <property type="molecule type" value="Genomic_DNA"/>
</dbReference>
<dbReference type="AlphaFoldDB" id="A0A6A6T2X7"/>
<accession>A0A6A6T2X7</accession>
<keyword evidence="3" id="KW-1185">Reference proteome</keyword>
<feature type="transmembrane region" description="Helical" evidence="1">
    <location>
        <begin position="30"/>
        <end position="55"/>
    </location>
</feature>
<reference evidence="2" key="1">
    <citation type="journal article" date="2020" name="Stud. Mycol.">
        <title>101 Dothideomycetes genomes: a test case for predicting lifestyles and emergence of pathogens.</title>
        <authorList>
            <person name="Haridas S."/>
            <person name="Albert R."/>
            <person name="Binder M."/>
            <person name="Bloem J."/>
            <person name="Labutti K."/>
            <person name="Salamov A."/>
            <person name="Andreopoulos B."/>
            <person name="Baker S."/>
            <person name="Barry K."/>
            <person name="Bills G."/>
            <person name="Bluhm B."/>
            <person name="Cannon C."/>
            <person name="Castanera R."/>
            <person name="Culley D."/>
            <person name="Daum C."/>
            <person name="Ezra D."/>
            <person name="Gonzalez J."/>
            <person name="Henrissat B."/>
            <person name="Kuo A."/>
            <person name="Liang C."/>
            <person name="Lipzen A."/>
            <person name="Lutzoni F."/>
            <person name="Magnuson J."/>
            <person name="Mondo S."/>
            <person name="Nolan M."/>
            <person name="Ohm R."/>
            <person name="Pangilinan J."/>
            <person name="Park H.-J."/>
            <person name="Ramirez L."/>
            <person name="Alfaro M."/>
            <person name="Sun H."/>
            <person name="Tritt A."/>
            <person name="Yoshinaga Y."/>
            <person name="Zwiers L.-H."/>
            <person name="Turgeon B."/>
            <person name="Goodwin S."/>
            <person name="Spatafora J."/>
            <person name="Crous P."/>
            <person name="Grigoriev I."/>
        </authorList>
    </citation>
    <scope>NUCLEOTIDE SEQUENCE</scope>
    <source>
        <strain evidence="2">CBS 122681</strain>
    </source>
</reference>
<keyword evidence="1" id="KW-0812">Transmembrane</keyword>
<keyword evidence="1" id="KW-0472">Membrane</keyword>
<evidence type="ECO:0000313" key="3">
    <source>
        <dbReference type="Proteomes" id="UP000799324"/>
    </source>
</evidence>
<protein>
    <submittedName>
        <fullName evidence="2">Uncharacterized protein</fullName>
    </submittedName>
</protein>
<evidence type="ECO:0000256" key="1">
    <source>
        <dbReference type="SAM" id="Phobius"/>
    </source>
</evidence>
<dbReference type="Proteomes" id="UP000799324">
    <property type="component" value="Unassembled WGS sequence"/>
</dbReference>
<sequence length="91" mass="9828">MPQHNNIRLVSDALMVISLMIITASPSMPALFFIGLLGIYVLVIKSLDCVIDLLLDFMVSAVRATSECQCPSLVNVASNTMSKVLTISQIS</sequence>
<gene>
    <name evidence="2" type="ORF">K491DRAFT_694124</name>
</gene>
<evidence type="ECO:0000313" key="2">
    <source>
        <dbReference type="EMBL" id="KAF2654042.1"/>
    </source>
</evidence>
<name>A0A6A6T2X7_9PLEO</name>
<organism evidence="2 3">
    <name type="scientific">Lophiostoma macrostomum CBS 122681</name>
    <dbReference type="NCBI Taxonomy" id="1314788"/>
    <lineage>
        <taxon>Eukaryota</taxon>
        <taxon>Fungi</taxon>
        <taxon>Dikarya</taxon>
        <taxon>Ascomycota</taxon>
        <taxon>Pezizomycotina</taxon>
        <taxon>Dothideomycetes</taxon>
        <taxon>Pleosporomycetidae</taxon>
        <taxon>Pleosporales</taxon>
        <taxon>Lophiostomataceae</taxon>
        <taxon>Lophiostoma</taxon>
    </lineage>
</organism>
<proteinExistence type="predicted"/>